<comment type="cofactor">
    <cofactor evidence="6">
        <name>Zn(2+)</name>
        <dbReference type="ChEBI" id="CHEBI:29105"/>
    </cofactor>
    <text evidence="6">Binds 1 zinc ion per subunit.</text>
</comment>
<keyword evidence="2" id="KW-0479">Metal-binding</keyword>
<evidence type="ECO:0000256" key="4">
    <source>
        <dbReference type="ARBA" id="ARBA00022833"/>
    </source>
</evidence>
<evidence type="ECO:0000256" key="6">
    <source>
        <dbReference type="RuleBase" id="RU003983"/>
    </source>
</evidence>
<dbReference type="AlphaFoldDB" id="I4HXW4"/>
<evidence type="ECO:0000259" key="7">
    <source>
        <dbReference type="Pfam" id="PF01435"/>
    </source>
</evidence>
<accession>I4HXW4</accession>
<dbReference type="EMBL" id="CAIN01000258">
    <property type="protein sequence ID" value="CCI26888.1"/>
    <property type="molecule type" value="Genomic_DNA"/>
</dbReference>
<dbReference type="GO" id="GO:0006508">
    <property type="term" value="P:proteolysis"/>
    <property type="evidence" value="ECO:0007669"/>
    <property type="project" value="UniProtKB-KW"/>
</dbReference>
<comment type="similarity">
    <text evidence="6">Belongs to the peptidase M48 family.</text>
</comment>
<dbReference type="Gene3D" id="3.30.2010.10">
    <property type="entry name" value="Metalloproteases ('zincins'), catalytic domain"/>
    <property type="match status" value="1"/>
</dbReference>
<keyword evidence="4 6" id="KW-0862">Zinc</keyword>
<organism evidence="8 9">
    <name type="scientific">Microcystis aeruginosa PCC 9808</name>
    <dbReference type="NCBI Taxonomy" id="1160284"/>
    <lineage>
        <taxon>Bacteria</taxon>
        <taxon>Bacillati</taxon>
        <taxon>Cyanobacteriota</taxon>
        <taxon>Cyanophyceae</taxon>
        <taxon>Oscillatoriophycideae</taxon>
        <taxon>Chroococcales</taxon>
        <taxon>Microcystaceae</taxon>
        <taxon>Microcystis</taxon>
    </lineage>
</organism>
<evidence type="ECO:0000256" key="3">
    <source>
        <dbReference type="ARBA" id="ARBA00022801"/>
    </source>
</evidence>
<evidence type="ECO:0000256" key="2">
    <source>
        <dbReference type="ARBA" id="ARBA00022723"/>
    </source>
</evidence>
<evidence type="ECO:0000313" key="9">
    <source>
        <dbReference type="Proteomes" id="UP000005291"/>
    </source>
</evidence>
<dbReference type="Pfam" id="PF01435">
    <property type="entry name" value="Peptidase_M48"/>
    <property type="match status" value="1"/>
</dbReference>
<dbReference type="RefSeq" id="WP_004162368.1">
    <property type="nucleotide sequence ID" value="NZ_HE973598.1"/>
</dbReference>
<dbReference type="Proteomes" id="UP000005291">
    <property type="component" value="Unassembled WGS sequence"/>
</dbReference>
<dbReference type="PANTHER" id="PTHR10120">
    <property type="entry name" value="CAAX PRENYL PROTEASE 1"/>
    <property type="match status" value="1"/>
</dbReference>
<evidence type="ECO:0000256" key="5">
    <source>
        <dbReference type="ARBA" id="ARBA00023049"/>
    </source>
</evidence>
<dbReference type="FunFam" id="3.30.2010.10:FF:000007">
    <property type="entry name" value="Peptidase M48 family protein"/>
    <property type="match status" value="1"/>
</dbReference>
<dbReference type="CDD" id="cd07325">
    <property type="entry name" value="M48_Ste24p_like"/>
    <property type="match status" value="1"/>
</dbReference>
<proteinExistence type="inferred from homology"/>
<name>I4HXW4_MICAE</name>
<dbReference type="GO" id="GO:0046872">
    <property type="term" value="F:metal ion binding"/>
    <property type="evidence" value="ECO:0007669"/>
    <property type="project" value="UniProtKB-KW"/>
</dbReference>
<dbReference type="InterPro" id="IPR001915">
    <property type="entry name" value="Peptidase_M48"/>
</dbReference>
<gene>
    <name evidence="8" type="ORF">MICAG_3300010</name>
</gene>
<dbReference type="HOGENOM" id="CLU_052979_1_0_3"/>
<feature type="domain" description="Peptidase M48" evidence="7">
    <location>
        <begin position="69"/>
        <end position="265"/>
    </location>
</feature>
<evidence type="ECO:0000313" key="8">
    <source>
        <dbReference type="EMBL" id="CCI26888.1"/>
    </source>
</evidence>
<evidence type="ECO:0000256" key="1">
    <source>
        <dbReference type="ARBA" id="ARBA00022670"/>
    </source>
</evidence>
<protein>
    <submittedName>
        <fullName evidence="8">Putative peptidase</fullName>
    </submittedName>
</protein>
<keyword evidence="3 6" id="KW-0378">Hydrolase</keyword>
<dbReference type="MEROPS" id="M48.021"/>
<dbReference type="GO" id="GO:0004222">
    <property type="term" value="F:metalloendopeptidase activity"/>
    <property type="evidence" value="ECO:0007669"/>
    <property type="project" value="InterPro"/>
</dbReference>
<keyword evidence="5 6" id="KW-0482">Metalloprotease</keyword>
<keyword evidence="1 6" id="KW-0645">Protease</keyword>
<comment type="caution">
    <text evidence="8">The sequence shown here is derived from an EMBL/GenBank/DDBJ whole genome shotgun (WGS) entry which is preliminary data.</text>
</comment>
<sequence length="295" mass="32883">MNKNMELSKQLLLGLKANDFRHPIDLEATNSLKQLPGLDIAVRSLLGSVAEEFFYLNNIAASVLVGEKQLPDLHNLLLEACRVLDLEPPQLYIQQNPVPNAYTFAMRGKKPFMVMHTSLIEMLTPAEIQAVIAHELGHLKCEHGVYLTLANIMVLAAGLLPNWGTMLARSLQERMLAWVRCAEFSCDRSALLAVQDPKIVMSVLMKLAGGSPSLAPLLNLEAFIDQAKSYDAVSASEMGEMLKGLQTQQLTHPLPVLRAREIDRWASSPDYHNLLKGLKMGYNDKTNAKGEWRNW</sequence>
<reference evidence="8 9" key="1">
    <citation type="submission" date="2012-04" db="EMBL/GenBank/DDBJ databases">
        <authorList>
            <person name="Genoscope - CEA"/>
        </authorList>
    </citation>
    <scope>NUCLEOTIDE SEQUENCE [LARGE SCALE GENOMIC DNA]</scope>
    <source>
        <strain evidence="8 9">9808</strain>
    </source>
</reference>